<organism evidence="1">
    <name type="scientific">Salmonella phage vB_SEnST11_KE22</name>
    <dbReference type="NCBI Taxonomy" id="3161173"/>
    <lineage>
        <taxon>Viruses</taxon>
        <taxon>Duplodnaviria</taxon>
        <taxon>Heunggongvirae</taxon>
        <taxon>Uroviricota</taxon>
        <taxon>Caudoviricetes</taxon>
        <taxon>Vequintavirinae</taxon>
        <taxon>Seunavirus</taxon>
    </lineage>
</organism>
<gene>
    <name evidence="1" type="ORF">NDDWPVAN_CDS0167</name>
</gene>
<accession>A0AAU8GE75</accession>
<sequence>MAEEKKNLHPDTAYDRIVSAIREIDPKIVSVLDRKDALNALYDACYEVLWQDWMEDE</sequence>
<reference evidence="1" key="1">
    <citation type="submission" date="2024-05" db="EMBL/GenBank/DDBJ databases">
        <authorList>
            <person name="Mugo M.M."/>
            <person name="Musyoki A.M."/>
            <person name="Makumi A.M."/>
            <person name="Mutai I."/>
            <person name="Drechsel O."/>
            <person name="Kering K.K."/>
            <person name="Muturi P."/>
            <person name="Mbae C.K."/>
            <person name="Kariuki S.M."/>
        </authorList>
    </citation>
    <scope>NUCLEOTIDE SEQUENCE</scope>
</reference>
<name>A0AAU8GE75_9CAUD</name>
<protein>
    <submittedName>
        <fullName evidence="1">Uncharacterized protein</fullName>
    </submittedName>
</protein>
<dbReference type="EMBL" id="PP856721">
    <property type="protein sequence ID" value="XCH40293.1"/>
    <property type="molecule type" value="Genomic_DNA"/>
</dbReference>
<evidence type="ECO:0000313" key="1">
    <source>
        <dbReference type="EMBL" id="XCH40293.1"/>
    </source>
</evidence>
<proteinExistence type="predicted"/>